<keyword evidence="9" id="KW-1185">Reference proteome</keyword>
<accession>A0ABW8CFU4</accession>
<dbReference type="InterPro" id="IPR021520">
    <property type="entry name" value="Stealth_CR2"/>
</dbReference>
<evidence type="ECO:0000259" key="7">
    <source>
        <dbReference type="Pfam" id="PF17103"/>
    </source>
</evidence>
<keyword evidence="3" id="KW-0270">Exopolysaccharide synthesis</keyword>
<evidence type="ECO:0000256" key="3">
    <source>
        <dbReference type="ARBA" id="ARBA00023169"/>
    </source>
</evidence>
<reference evidence="8 9" key="1">
    <citation type="submission" date="2024-10" db="EMBL/GenBank/DDBJ databases">
        <title>The Natural Products Discovery Center: Release of the First 8490 Sequenced Strains for Exploring Actinobacteria Biosynthetic Diversity.</title>
        <authorList>
            <person name="Kalkreuter E."/>
            <person name="Kautsar S.A."/>
            <person name="Yang D."/>
            <person name="Bader C.D."/>
            <person name="Teijaro C.N."/>
            <person name="Fluegel L."/>
            <person name="Davis C.M."/>
            <person name="Simpson J.R."/>
            <person name="Lauterbach L."/>
            <person name="Steele A.D."/>
            <person name="Gui C."/>
            <person name="Meng S."/>
            <person name="Li G."/>
            <person name="Viehrig K."/>
            <person name="Ye F."/>
            <person name="Su P."/>
            <person name="Kiefer A.F."/>
            <person name="Nichols A."/>
            <person name="Cepeda A.J."/>
            <person name="Yan W."/>
            <person name="Fan B."/>
            <person name="Jiang Y."/>
            <person name="Adhikari A."/>
            <person name="Zheng C.-J."/>
            <person name="Schuster L."/>
            <person name="Cowan T.M."/>
            <person name="Smanski M.J."/>
            <person name="Chevrette M.G."/>
            <person name="De Carvalho L.P.S."/>
            <person name="Shen B."/>
        </authorList>
    </citation>
    <scope>NUCLEOTIDE SEQUENCE [LARGE SCALE GENOMIC DNA]</scope>
    <source>
        <strain evidence="8 9">NPDC053399</strain>
    </source>
</reference>
<feature type="domain" description="Stealth protein CR4 conserved region 4" evidence="7">
    <location>
        <begin position="545"/>
        <end position="590"/>
    </location>
</feature>
<dbReference type="Proteomes" id="UP001614394">
    <property type="component" value="Unassembled WGS sequence"/>
</dbReference>
<evidence type="ECO:0000259" key="6">
    <source>
        <dbReference type="Pfam" id="PF17102"/>
    </source>
</evidence>
<comment type="similarity">
    <text evidence="1">Belongs to the stealth family.</text>
</comment>
<feature type="domain" description="Stealth protein CR1 conserved region 1" evidence="5">
    <location>
        <begin position="276"/>
        <end position="302"/>
    </location>
</feature>
<dbReference type="InterPro" id="IPR031357">
    <property type="entry name" value="Stealth_CR3"/>
</dbReference>
<gene>
    <name evidence="8" type="ORF">ACIGXA_32865</name>
</gene>
<evidence type="ECO:0000256" key="2">
    <source>
        <dbReference type="ARBA" id="ARBA00022679"/>
    </source>
</evidence>
<dbReference type="EMBL" id="JBITYG010000012">
    <property type="protein sequence ID" value="MFI9105314.1"/>
    <property type="molecule type" value="Genomic_DNA"/>
</dbReference>
<keyword evidence="2" id="KW-0808">Transferase</keyword>
<evidence type="ECO:0000256" key="1">
    <source>
        <dbReference type="ARBA" id="ARBA00007583"/>
    </source>
</evidence>
<dbReference type="Pfam" id="PF11380">
    <property type="entry name" value="Stealth_CR2"/>
    <property type="match status" value="1"/>
</dbReference>
<dbReference type="InterPro" id="IPR031358">
    <property type="entry name" value="Stealth_CR1"/>
</dbReference>
<organism evidence="8 9">
    <name type="scientific">Streptomyces fildesensis</name>
    <dbReference type="NCBI Taxonomy" id="375757"/>
    <lineage>
        <taxon>Bacteria</taxon>
        <taxon>Bacillati</taxon>
        <taxon>Actinomycetota</taxon>
        <taxon>Actinomycetes</taxon>
        <taxon>Kitasatosporales</taxon>
        <taxon>Streptomycetaceae</taxon>
        <taxon>Streptomyces</taxon>
    </lineage>
</organism>
<dbReference type="Pfam" id="PF17101">
    <property type="entry name" value="Stealth_CR1"/>
    <property type="match status" value="1"/>
</dbReference>
<dbReference type="Pfam" id="PF17102">
    <property type="entry name" value="Stealth_CR3"/>
    <property type="match status" value="1"/>
</dbReference>
<protein>
    <submittedName>
        <fullName evidence="8">Stealth family protein</fullName>
    </submittedName>
</protein>
<dbReference type="PANTHER" id="PTHR24045:SF0">
    <property type="entry name" value="N-ACETYLGLUCOSAMINE-1-PHOSPHOTRANSFERASE SUBUNITS ALPHA_BETA"/>
    <property type="match status" value="1"/>
</dbReference>
<dbReference type="Pfam" id="PF17103">
    <property type="entry name" value="Stealth_CR4"/>
    <property type="match status" value="1"/>
</dbReference>
<dbReference type="PANTHER" id="PTHR24045">
    <property type="match status" value="1"/>
</dbReference>
<dbReference type="RefSeq" id="WP_399656018.1">
    <property type="nucleotide sequence ID" value="NZ_JBITYG010000012.1"/>
</dbReference>
<dbReference type="InterPro" id="IPR031356">
    <property type="entry name" value="Stealth_CR4"/>
</dbReference>
<feature type="domain" description="Stealth protein CR2 conserved region 2" evidence="4">
    <location>
        <begin position="318"/>
        <end position="423"/>
    </location>
</feature>
<sequence>MSARNPEASRVVNVYRRALSPAARRTLSNRISPDLRRKVKQVVAEARNPVAYSLSRSKARRLMRRWPELPDSDSAAGRHVTLVGGLVAMVRTRCTPVELREHTHRLVADALTAAGVRHFSIRGPKDLRSYVAVPAGDRAAAVLALRDLGTRAPFYVAESDREGRLTGGLREMSESSAWDRLNGADAVRVAQLWTDPGQHLLLGASYGCDVEFWAAEDDWLVAPRPNRYALKVAVHSAEVEVPASALTRFACAHDRRPLLVRTRPEFAVNRPDDITFPIDVVYTWVDGDDPQWQQRRAAAEGGEDSAPGYHAQSSNAARYLNREELRYSLRSVAVNAPWVRNIYIVTDGQRPAWLEEDDPRLRVVSHKEIFRDPDVLPTFNSHAIESQLHHIEGLAEHFLYFNDDMFLGRPVLPQDFFLANGTTRFFPSAALIPAGVAGPDDLPVDVAGKNNRALIHDRFGSVITQKMQHVPYPLRRSVLAEIEEQFAEPHRRTAASRFRSLPDLSIPSSLYHYYAYLTGRATPAELRYAYLDLGNPGVDRRLGILLAKRDRDAFCLNDTTTDPAGTNQHDVVLRDFLQAYFPVASPFEYDGPVA</sequence>
<name>A0ABW8CFU4_9ACTN</name>
<evidence type="ECO:0000259" key="4">
    <source>
        <dbReference type="Pfam" id="PF11380"/>
    </source>
</evidence>
<dbReference type="InterPro" id="IPR047141">
    <property type="entry name" value="Stealth"/>
</dbReference>
<evidence type="ECO:0000313" key="8">
    <source>
        <dbReference type="EMBL" id="MFI9105314.1"/>
    </source>
</evidence>
<feature type="domain" description="Stealth protein CR3 conserved region 3" evidence="6">
    <location>
        <begin position="468"/>
        <end position="516"/>
    </location>
</feature>
<evidence type="ECO:0000313" key="9">
    <source>
        <dbReference type="Proteomes" id="UP001614394"/>
    </source>
</evidence>
<evidence type="ECO:0000259" key="5">
    <source>
        <dbReference type="Pfam" id="PF17101"/>
    </source>
</evidence>
<comment type="caution">
    <text evidence="8">The sequence shown here is derived from an EMBL/GenBank/DDBJ whole genome shotgun (WGS) entry which is preliminary data.</text>
</comment>
<proteinExistence type="inferred from homology"/>